<gene>
    <name evidence="1" type="ORF">Ataiwa_01980</name>
</gene>
<dbReference type="RefSeq" id="WP_338226775.1">
    <property type="nucleotide sequence ID" value="NZ_BTPE01000001.1"/>
</dbReference>
<evidence type="ECO:0000313" key="1">
    <source>
        <dbReference type="EMBL" id="GMQ31926.1"/>
    </source>
</evidence>
<proteinExistence type="predicted"/>
<organism evidence="1 2">
    <name type="scientific">Algoriphagus taiwanensis</name>
    <dbReference type="NCBI Taxonomy" id="1445656"/>
    <lineage>
        <taxon>Bacteria</taxon>
        <taxon>Pseudomonadati</taxon>
        <taxon>Bacteroidota</taxon>
        <taxon>Cytophagia</taxon>
        <taxon>Cytophagales</taxon>
        <taxon>Cyclobacteriaceae</taxon>
        <taxon>Algoriphagus</taxon>
    </lineage>
</organism>
<reference evidence="1 2" key="1">
    <citation type="submission" date="2023-08" db="EMBL/GenBank/DDBJ databases">
        <title>Draft genome sequence of Algoriphagus taiwanensis.</title>
        <authorList>
            <person name="Takatani N."/>
            <person name="Hosokawa M."/>
            <person name="Sawabe T."/>
        </authorList>
    </citation>
    <scope>NUCLEOTIDE SEQUENCE [LARGE SCALE GENOMIC DNA]</scope>
    <source>
        <strain evidence="1 2">JCM 19755</strain>
    </source>
</reference>
<evidence type="ECO:0008006" key="3">
    <source>
        <dbReference type="Google" id="ProtNLM"/>
    </source>
</evidence>
<keyword evidence="2" id="KW-1185">Reference proteome</keyword>
<dbReference type="Proteomes" id="UP001307705">
    <property type="component" value="Unassembled WGS sequence"/>
</dbReference>
<dbReference type="NCBIfam" id="TIGR02687">
    <property type="entry name" value="BREX-1 system phosphatase PglZ type A"/>
    <property type="match status" value="1"/>
</dbReference>
<dbReference type="InterPro" id="IPR014060">
    <property type="entry name" value="PglZ"/>
</dbReference>
<sequence>MLSSKIEKSFETDPSLRALFLFDKEGAFKEEADTLALEGIRIEKFADNFFYLKKKLHTDWVNERVFLYFNFASPHKTGKFLEFPLLDILEANKELVTDDEESFLEEFNLERSQKNLVKKYIKELQYSSVQEVCRPILQSGKLDEESLQRGLISAFLKLNQVSSWEVVLSKSLLLGFPEKETEWKRLMRKLSENDLLGVFSKKINYFFGKSAEVIDQGFLVHLLQKTRYNQITQFIQESHRDDPYKGLKIQDKSQLTGIFQLIQEATNHPQIGQRFEEALEAAGSTIHGKKLIELYGVESDYGLITPEMAWILLSSIGENIDFSPQLTAQKLKKISTEHSLSPSLHQAYEFLIKTGEMIQQINSISNYTLNRCEDYIVAYTTDWSKIDTSYRKAIQSHRNIQEIGDGFDLDAYFTLLNKRYEDFLEKSNREWLRCLKELKFDYSNISTKKQYDFFQKEIREAEVKTVVVISDALRFEAAKELLGIMHGDDKNVAQMDYALASIPSKTSIGMAQLLPCTDLYFNNGNITNLGISTEGVKNREQILNREINESIAVQYSQIEGLPIKEARELFKAPVVYVYHDVIDSTGDKKPSERRTFNAVDEALQELGKFVNKLHHTFNVTRVFVTADHGFIYQDLEIKETDKEASPGNGDISSHNRYEISAQESKPKLGYCFPLSATTRLRDGDQYWVTIPESINRYKKQGVGHQFVHGGGALQELIIPVINSYRKTQAVAKKVRPIVTNESQLKIVSNILRANFLQEKKVSRTEKELELIVGLYKDNQLVSNEAYLKMDSSSDSPTDRIQKVELILNSSAVQESLLKLKVFDAEERLNPIIEIFVRNQTIIATDF</sequence>
<name>A0ABQ6PVD9_9BACT</name>
<accession>A0ABQ6PVD9</accession>
<comment type="caution">
    <text evidence="1">The sequence shown here is derived from an EMBL/GenBank/DDBJ whole genome shotgun (WGS) entry which is preliminary data.</text>
</comment>
<dbReference type="Pfam" id="PF08665">
    <property type="entry name" value="PglZ"/>
    <property type="match status" value="1"/>
</dbReference>
<evidence type="ECO:0000313" key="2">
    <source>
        <dbReference type="Proteomes" id="UP001307705"/>
    </source>
</evidence>
<protein>
    <recommendedName>
        <fullName evidence="3">TIGR02687 family protein</fullName>
    </recommendedName>
</protein>
<dbReference type="EMBL" id="BTPE01000001">
    <property type="protein sequence ID" value="GMQ31926.1"/>
    <property type="molecule type" value="Genomic_DNA"/>
</dbReference>